<keyword evidence="10 13" id="KW-0648">Protein biosynthesis</keyword>
<dbReference type="Gene3D" id="3.30.54.20">
    <property type="match status" value="1"/>
</dbReference>
<dbReference type="NCBIfam" id="TIGR00418">
    <property type="entry name" value="thrS"/>
    <property type="match status" value="1"/>
</dbReference>
<gene>
    <name evidence="13" type="primary">thrS</name>
    <name evidence="15" type="ORF">A2824_02550</name>
</gene>
<comment type="similarity">
    <text evidence="1 13">Belongs to the class-II aminoacyl-tRNA synthetase family.</text>
</comment>
<evidence type="ECO:0000256" key="6">
    <source>
        <dbReference type="ARBA" id="ARBA00022741"/>
    </source>
</evidence>
<evidence type="ECO:0000256" key="8">
    <source>
        <dbReference type="ARBA" id="ARBA00022840"/>
    </source>
</evidence>
<dbReference type="CDD" id="cd00860">
    <property type="entry name" value="ThrRS_anticodon"/>
    <property type="match status" value="1"/>
</dbReference>
<dbReference type="CDD" id="cd00771">
    <property type="entry name" value="ThrRS_core"/>
    <property type="match status" value="1"/>
</dbReference>
<dbReference type="GO" id="GO:0006435">
    <property type="term" value="P:threonyl-tRNA aminoacylation"/>
    <property type="evidence" value="ECO:0007669"/>
    <property type="project" value="UniProtKB-UniRule"/>
</dbReference>
<evidence type="ECO:0000256" key="3">
    <source>
        <dbReference type="ARBA" id="ARBA00022555"/>
    </source>
</evidence>
<accession>A0A1F6VHH4</accession>
<dbReference type="Pfam" id="PF03129">
    <property type="entry name" value="HGTP_anticodon"/>
    <property type="match status" value="1"/>
</dbReference>
<dbReference type="InterPro" id="IPR004154">
    <property type="entry name" value="Anticodon-bd"/>
</dbReference>
<evidence type="ECO:0000256" key="5">
    <source>
        <dbReference type="ARBA" id="ARBA00022723"/>
    </source>
</evidence>
<name>A0A1F6VHH4_9BACT</name>
<evidence type="ECO:0000256" key="11">
    <source>
        <dbReference type="ARBA" id="ARBA00023146"/>
    </source>
</evidence>
<keyword evidence="3 13" id="KW-0820">tRNA-binding</keyword>
<comment type="catalytic activity">
    <reaction evidence="12 13">
        <text>tRNA(Thr) + L-threonine + ATP = L-threonyl-tRNA(Thr) + AMP + diphosphate + H(+)</text>
        <dbReference type="Rhea" id="RHEA:24624"/>
        <dbReference type="Rhea" id="RHEA-COMP:9670"/>
        <dbReference type="Rhea" id="RHEA-COMP:9704"/>
        <dbReference type="ChEBI" id="CHEBI:15378"/>
        <dbReference type="ChEBI" id="CHEBI:30616"/>
        <dbReference type="ChEBI" id="CHEBI:33019"/>
        <dbReference type="ChEBI" id="CHEBI:57926"/>
        <dbReference type="ChEBI" id="CHEBI:78442"/>
        <dbReference type="ChEBI" id="CHEBI:78534"/>
        <dbReference type="ChEBI" id="CHEBI:456215"/>
        <dbReference type="EC" id="6.1.1.3"/>
    </reaction>
</comment>
<dbReference type="FunFam" id="3.30.930.10:FF:000002">
    <property type="entry name" value="Threonine--tRNA ligase"/>
    <property type="match status" value="1"/>
</dbReference>
<dbReference type="InterPro" id="IPR033728">
    <property type="entry name" value="ThrRS_core"/>
</dbReference>
<evidence type="ECO:0000256" key="7">
    <source>
        <dbReference type="ARBA" id="ARBA00022833"/>
    </source>
</evidence>
<evidence type="ECO:0000256" key="10">
    <source>
        <dbReference type="ARBA" id="ARBA00022917"/>
    </source>
</evidence>
<comment type="subcellular location">
    <subcellularLocation>
        <location evidence="13">Cytoplasm</location>
    </subcellularLocation>
</comment>
<dbReference type="InterPro" id="IPR006195">
    <property type="entry name" value="aa-tRNA-synth_II"/>
</dbReference>
<dbReference type="GO" id="GO:0046872">
    <property type="term" value="F:metal ion binding"/>
    <property type="evidence" value="ECO:0007669"/>
    <property type="project" value="UniProtKB-KW"/>
</dbReference>
<dbReference type="PROSITE" id="PS50862">
    <property type="entry name" value="AA_TRNA_LIGASE_II"/>
    <property type="match status" value="1"/>
</dbReference>
<evidence type="ECO:0000256" key="13">
    <source>
        <dbReference type="HAMAP-Rule" id="MF_00184"/>
    </source>
</evidence>
<keyword evidence="11 13" id="KW-0030">Aminoacyl-tRNA synthetase</keyword>
<dbReference type="HAMAP" id="MF_00184">
    <property type="entry name" value="Thr_tRNA_synth"/>
    <property type="match status" value="1"/>
</dbReference>
<keyword evidence="7 13" id="KW-0862">Zinc</keyword>
<evidence type="ECO:0000313" key="15">
    <source>
        <dbReference type="EMBL" id="OGI69016.1"/>
    </source>
</evidence>
<evidence type="ECO:0000256" key="2">
    <source>
        <dbReference type="ARBA" id="ARBA00022490"/>
    </source>
</evidence>
<dbReference type="GO" id="GO:0005524">
    <property type="term" value="F:ATP binding"/>
    <property type="evidence" value="ECO:0007669"/>
    <property type="project" value="UniProtKB-UniRule"/>
</dbReference>
<dbReference type="GO" id="GO:0004829">
    <property type="term" value="F:threonine-tRNA ligase activity"/>
    <property type="evidence" value="ECO:0007669"/>
    <property type="project" value="UniProtKB-UniRule"/>
</dbReference>
<dbReference type="STRING" id="1801743.A2824_02550"/>
<dbReference type="SUPFAM" id="SSF52954">
    <property type="entry name" value="Class II aaRS ABD-related"/>
    <property type="match status" value="1"/>
</dbReference>
<evidence type="ECO:0000256" key="9">
    <source>
        <dbReference type="ARBA" id="ARBA00022884"/>
    </source>
</evidence>
<evidence type="ECO:0000313" key="16">
    <source>
        <dbReference type="Proteomes" id="UP000178059"/>
    </source>
</evidence>
<dbReference type="PANTHER" id="PTHR11451">
    <property type="entry name" value="THREONINE-TRNA LIGASE"/>
    <property type="match status" value="1"/>
</dbReference>
<dbReference type="InterPro" id="IPR047246">
    <property type="entry name" value="ThrRS_anticodon"/>
</dbReference>
<dbReference type="EMBL" id="MFTT01000035">
    <property type="protein sequence ID" value="OGI69016.1"/>
    <property type="molecule type" value="Genomic_DNA"/>
</dbReference>
<protein>
    <recommendedName>
        <fullName evidence="13">Threonine--tRNA ligase</fullName>
        <ecNumber evidence="13">6.1.1.3</ecNumber>
    </recommendedName>
    <alternativeName>
        <fullName evidence="13">Threonyl-tRNA synthetase</fullName>
        <shortName evidence="13">ThrRS</shortName>
    </alternativeName>
</protein>
<dbReference type="InterPro" id="IPR002314">
    <property type="entry name" value="aa-tRNA-synt_IIb"/>
</dbReference>
<dbReference type="Pfam" id="PF07973">
    <property type="entry name" value="tRNA_SAD"/>
    <property type="match status" value="1"/>
</dbReference>
<dbReference type="InterPro" id="IPR036621">
    <property type="entry name" value="Anticodon-bd_dom_sf"/>
</dbReference>
<feature type="binding site" evidence="13">
    <location>
        <position position="346"/>
    </location>
    <ligand>
        <name>Zn(2+)</name>
        <dbReference type="ChEBI" id="CHEBI:29105"/>
        <note>catalytic</note>
    </ligand>
</feature>
<dbReference type="SUPFAM" id="SSF55681">
    <property type="entry name" value="Class II aaRS and biotin synthetases"/>
    <property type="match status" value="1"/>
</dbReference>
<feature type="binding site" evidence="13">
    <location>
        <position position="295"/>
    </location>
    <ligand>
        <name>Zn(2+)</name>
        <dbReference type="ChEBI" id="CHEBI:29105"/>
        <note>catalytic</note>
    </ligand>
</feature>
<dbReference type="InterPro" id="IPR018163">
    <property type="entry name" value="Thr/Ala-tRNA-synth_IIc_edit"/>
</dbReference>
<evidence type="ECO:0000259" key="14">
    <source>
        <dbReference type="PROSITE" id="PS50862"/>
    </source>
</evidence>
<dbReference type="PANTHER" id="PTHR11451:SF44">
    <property type="entry name" value="THREONINE--TRNA LIGASE, CHLOROPLASTIC_MITOCHONDRIAL 2"/>
    <property type="match status" value="1"/>
</dbReference>
<keyword evidence="4 13" id="KW-0436">Ligase</keyword>
<dbReference type="PRINTS" id="PR01047">
    <property type="entry name" value="TRNASYNTHTHR"/>
</dbReference>
<comment type="caution">
    <text evidence="15">The sequence shown here is derived from an EMBL/GenBank/DDBJ whole genome shotgun (WGS) entry which is preliminary data.</text>
</comment>
<evidence type="ECO:0000256" key="1">
    <source>
        <dbReference type="ARBA" id="ARBA00008226"/>
    </source>
</evidence>
<dbReference type="InterPro" id="IPR002320">
    <property type="entry name" value="Thr-tRNA-ligase_IIa"/>
</dbReference>
<comment type="subunit">
    <text evidence="13">Homodimer.</text>
</comment>
<feature type="domain" description="Aminoacyl-transfer RNA synthetases class-II family profile" evidence="14">
    <location>
        <begin position="204"/>
        <end position="498"/>
    </location>
</feature>
<dbReference type="GO" id="GO:0000049">
    <property type="term" value="F:tRNA binding"/>
    <property type="evidence" value="ECO:0007669"/>
    <property type="project" value="UniProtKB-KW"/>
</dbReference>
<reference evidence="15 16" key="1">
    <citation type="journal article" date="2016" name="Nat. Commun.">
        <title>Thousands of microbial genomes shed light on interconnected biogeochemical processes in an aquifer system.</title>
        <authorList>
            <person name="Anantharaman K."/>
            <person name="Brown C.T."/>
            <person name="Hug L.A."/>
            <person name="Sharon I."/>
            <person name="Castelle C.J."/>
            <person name="Probst A.J."/>
            <person name="Thomas B.C."/>
            <person name="Singh A."/>
            <person name="Wilkins M.J."/>
            <person name="Karaoz U."/>
            <person name="Brodie E.L."/>
            <person name="Williams K.H."/>
            <person name="Hubbard S.S."/>
            <person name="Banfield J.F."/>
        </authorList>
    </citation>
    <scope>NUCLEOTIDE SEQUENCE [LARGE SCALE GENOMIC DNA]</scope>
</reference>
<evidence type="ECO:0000256" key="4">
    <source>
        <dbReference type="ARBA" id="ARBA00022598"/>
    </source>
</evidence>
<comment type="caution">
    <text evidence="13">Lacks conserved residue(s) required for the propagation of feature annotation.</text>
</comment>
<proteinExistence type="inferred from homology"/>
<dbReference type="Gene3D" id="3.30.980.10">
    <property type="entry name" value="Threonyl-trna Synthetase, Chain A, domain 2"/>
    <property type="match status" value="1"/>
</dbReference>
<dbReference type="FunFam" id="3.30.980.10:FF:000005">
    <property type="entry name" value="Threonyl-tRNA synthetase, mitochondrial"/>
    <property type="match status" value="1"/>
</dbReference>
<dbReference type="EC" id="6.1.1.3" evidence="13"/>
<dbReference type="SMART" id="SM00863">
    <property type="entry name" value="tRNA_SAD"/>
    <property type="match status" value="1"/>
</dbReference>
<sequence length="600" mass="69739">MDNKLHNLRHSLAHLLAAAVLDIYPGTKNTIGPAIDNGFYYDFDFQSADLRGLNADERRQISNNDLPKIEKKMREILKTWKEFEGREVTEKEAKEIYKDNPYKLELIDEIVSRRSAAAKAMADEEKLTLYKSGEFTDLCRGGHIENINELKKAGWKLSHIAGAYWRGDEKNKMLTRIYGLAFKTPKELEEYEKMIEEAKKRDHRKLGLELDLFTFSELVGPGLPLWTPKGTILRDVLDNFVWELRKEYGYERVDIPHLTKKELYIRSGHWEKFQDDLFKVTTREGHEYALKPMNCPHHTQIYARRQWSYRDLPQRYASTTKVYRDEQSGELAGLSRVLAITQDDAHVFCRSSQAKEEMVKIWDIIERFYGAVGFALSYRLSLHDPKQMEKYLGTAETWAKSEQELRDLVKEKGKTAIEAIGEATFYGPKIDFMAKDSLGRQWQVATIQLDMNMPERFDLTCVNEKSEKERIVMIHAAIMGSIERYLSIIIEHFGGAFPLWLSPVQVAVLSISEERHSDYAKEIYEKLKEGDIRAELWNENESISKKIRNFRLQKIPYAVVIGDKEVESKNLTIESRAGTKENLSTKQFIEKLKREIGNKK</sequence>
<dbReference type="Gene3D" id="3.40.50.800">
    <property type="entry name" value="Anticodon-binding domain"/>
    <property type="match status" value="1"/>
</dbReference>
<dbReference type="AlphaFoldDB" id="A0A1F6VHH4"/>
<keyword evidence="9 13" id="KW-0694">RNA-binding</keyword>
<dbReference type="InterPro" id="IPR045864">
    <property type="entry name" value="aa-tRNA-synth_II/BPL/LPL"/>
</dbReference>
<dbReference type="FunFam" id="3.40.50.800:FF:000001">
    <property type="entry name" value="Threonine--tRNA ligase"/>
    <property type="match status" value="1"/>
</dbReference>
<comment type="cofactor">
    <cofactor evidence="13">
        <name>Zn(2+)</name>
        <dbReference type="ChEBI" id="CHEBI:29105"/>
    </cofactor>
    <text evidence="13">Binds 1 zinc ion per subunit.</text>
</comment>
<keyword evidence="8 13" id="KW-0067">ATP-binding</keyword>
<organism evidence="15 16">
    <name type="scientific">Candidatus Nomurabacteria bacterium RIFCSPHIGHO2_01_FULL_42_16</name>
    <dbReference type="NCBI Taxonomy" id="1801743"/>
    <lineage>
        <taxon>Bacteria</taxon>
        <taxon>Candidatus Nomuraibacteriota</taxon>
    </lineage>
</organism>
<evidence type="ECO:0000256" key="12">
    <source>
        <dbReference type="ARBA" id="ARBA00049515"/>
    </source>
</evidence>
<dbReference type="SUPFAM" id="SSF55186">
    <property type="entry name" value="ThrRS/AlaRS common domain"/>
    <property type="match status" value="1"/>
</dbReference>
<dbReference type="Gene3D" id="3.30.930.10">
    <property type="entry name" value="Bira Bifunctional Protein, Domain 2"/>
    <property type="match status" value="1"/>
</dbReference>
<keyword evidence="5 13" id="KW-0479">Metal-binding</keyword>
<dbReference type="Pfam" id="PF00587">
    <property type="entry name" value="tRNA-synt_2b"/>
    <property type="match status" value="1"/>
</dbReference>
<dbReference type="GO" id="GO:0005737">
    <property type="term" value="C:cytoplasm"/>
    <property type="evidence" value="ECO:0007669"/>
    <property type="project" value="UniProtKB-SubCell"/>
</dbReference>
<feature type="binding site" evidence="13">
    <location>
        <position position="475"/>
    </location>
    <ligand>
        <name>Zn(2+)</name>
        <dbReference type="ChEBI" id="CHEBI:29105"/>
        <note>catalytic</note>
    </ligand>
</feature>
<dbReference type="InterPro" id="IPR012947">
    <property type="entry name" value="tRNA_SAD"/>
</dbReference>
<keyword evidence="6 13" id="KW-0547">Nucleotide-binding</keyword>
<keyword evidence="2 13" id="KW-0963">Cytoplasm</keyword>
<dbReference type="Proteomes" id="UP000178059">
    <property type="component" value="Unassembled WGS sequence"/>
</dbReference>